<evidence type="ECO:0000313" key="2">
    <source>
        <dbReference type="Proteomes" id="UP000198440"/>
    </source>
</evidence>
<protein>
    <submittedName>
        <fullName evidence="1">Uncharacterized protein</fullName>
    </submittedName>
</protein>
<accession>A0A239LYI9</accession>
<dbReference type="AlphaFoldDB" id="A0A239LYI9"/>
<name>A0A239LYI9_9RHOB</name>
<reference evidence="1 2" key="1">
    <citation type="submission" date="2017-06" db="EMBL/GenBank/DDBJ databases">
        <authorList>
            <person name="Kim H.J."/>
            <person name="Triplett B.A."/>
        </authorList>
    </citation>
    <scope>NUCLEOTIDE SEQUENCE [LARGE SCALE GENOMIC DNA]</scope>
    <source>
        <strain evidence="1 2">DSM 11445</strain>
    </source>
</reference>
<evidence type="ECO:0000313" key="1">
    <source>
        <dbReference type="EMBL" id="SNT34863.1"/>
    </source>
</evidence>
<dbReference type="EMBL" id="FZON01000107">
    <property type="protein sequence ID" value="SNT34863.1"/>
    <property type="molecule type" value="Genomic_DNA"/>
</dbReference>
<proteinExistence type="predicted"/>
<dbReference type="Proteomes" id="UP000198440">
    <property type="component" value="Unassembled WGS sequence"/>
</dbReference>
<organism evidence="1 2">
    <name type="scientific">Antarctobacter heliothermus</name>
    <dbReference type="NCBI Taxonomy" id="74033"/>
    <lineage>
        <taxon>Bacteria</taxon>
        <taxon>Pseudomonadati</taxon>
        <taxon>Pseudomonadota</taxon>
        <taxon>Alphaproteobacteria</taxon>
        <taxon>Rhodobacterales</taxon>
        <taxon>Roseobacteraceae</taxon>
        <taxon>Antarctobacter</taxon>
    </lineage>
</organism>
<gene>
    <name evidence="1" type="ORF">SAMN04488078_11074</name>
</gene>
<sequence>MYNVLEKLRAGEVIEGKDKDIYDRGLIGMLRDLHDQIDAAVAEAYGWPEDLSDEDILLRLVALNKTRAEEEAGGQIRWLRPDYQNPTGAQASKGKTTEMDLGAVAKIEKAPWPKTLPDQIAAVREALSEMGEATPDQIARRFMRARTTSVQPLLDSLAALGQAEKLEENRYAA</sequence>